<feature type="compositionally biased region" description="Basic and acidic residues" evidence="1">
    <location>
        <begin position="129"/>
        <end position="143"/>
    </location>
</feature>
<organism evidence="2 4">
    <name type="scientific">Adineta steineri</name>
    <dbReference type="NCBI Taxonomy" id="433720"/>
    <lineage>
        <taxon>Eukaryota</taxon>
        <taxon>Metazoa</taxon>
        <taxon>Spiralia</taxon>
        <taxon>Gnathifera</taxon>
        <taxon>Rotifera</taxon>
        <taxon>Eurotatoria</taxon>
        <taxon>Bdelloidea</taxon>
        <taxon>Adinetida</taxon>
        <taxon>Adinetidae</taxon>
        <taxon>Adineta</taxon>
    </lineage>
</organism>
<evidence type="ECO:0000313" key="4">
    <source>
        <dbReference type="Proteomes" id="UP000663891"/>
    </source>
</evidence>
<gene>
    <name evidence="3" type="ORF">OKA104_LOCUS2145</name>
    <name evidence="2" type="ORF">VCS650_LOCUS24860</name>
</gene>
<feature type="region of interest" description="Disordered" evidence="1">
    <location>
        <begin position="111"/>
        <end position="211"/>
    </location>
</feature>
<reference evidence="2" key="1">
    <citation type="submission" date="2021-02" db="EMBL/GenBank/DDBJ databases">
        <authorList>
            <person name="Nowell W R."/>
        </authorList>
    </citation>
    <scope>NUCLEOTIDE SEQUENCE</scope>
</reference>
<dbReference type="Proteomes" id="UP000663881">
    <property type="component" value="Unassembled WGS sequence"/>
</dbReference>
<dbReference type="AlphaFoldDB" id="A0A814VFT4"/>
<sequence>MNTNQSSRLLSRSKPILNENNPNLILTKQNRSHQTHRSMSTSNYIDLTNPLSKQSIINNQLNTINFLYEYLQNENHDVLIDLLERIVQQINIDQYSYSAINNDHFHLSPTLNPNFQLSNNKEKKTKKHKSDENGKKESKKEDILQDNEIINKKAKKDKTKKVEETTTTTDSQMSTDSPVSTYTNHYKASPETNEFSSLSIPVPHSGGSSTKGFMSPNPPLAHLSQVQQQLQSLSQMARDGDEILITLSVNALTQKQPINTQQNSYPLQPSNQTMTTPAESTMPRNLEIVAKGFARMQNEHSQPFIPTINQQQQPMIHSYTQPTPMMPYPPFAPRYSAPCNSINGPPSIPIGPPIHPIMPSSNPIMPGGFVQSPNCTDFMINRRNNFDNTHHRSHLNTGKCDYLCQSSFYQPDFRGRPSPGQIINPSPLLNFSAKRSSKHKTKIKYNEEHNIISENINRTFSSIY</sequence>
<dbReference type="EMBL" id="CAJOAY010000057">
    <property type="protein sequence ID" value="CAF3512708.1"/>
    <property type="molecule type" value="Genomic_DNA"/>
</dbReference>
<dbReference type="EMBL" id="CAJNON010000311">
    <property type="protein sequence ID" value="CAF1187559.1"/>
    <property type="molecule type" value="Genomic_DNA"/>
</dbReference>
<protein>
    <submittedName>
        <fullName evidence="2">Uncharacterized protein</fullName>
    </submittedName>
</protein>
<evidence type="ECO:0000313" key="2">
    <source>
        <dbReference type="EMBL" id="CAF1187559.1"/>
    </source>
</evidence>
<feature type="region of interest" description="Disordered" evidence="1">
    <location>
        <begin position="1"/>
        <end position="22"/>
    </location>
</feature>
<feature type="compositionally biased region" description="Polar residues" evidence="1">
    <location>
        <begin position="1"/>
        <end position="10"/>
    </location>
</feature>
<accession>A0A814VFT4</accession>
<name>A0A814VFT4_9BILA</name>
<comment type="caution">
    <text evidence="2">The sequence shown here is derived from an EMBL/GenBank/DDBJ whole genome shotgun (WGS) entry which is preliminary data.</text>
</comment>
<feature type="compositionally biased region" description="Polar residues" evidence="1">
    <location>
        <begin position="171"/>
        <end position="199"/>
    </location>
</feature>
<evidence type="ECO:0000313" key="3">
    <source>
        <dbReference type="EMBL" id="CAF3512708.1"/>
    </source>
</evidence>
<evidence type="ECO:0000256" key="1">
    <source>
        <dbReference type="SAM" id="MobiDB-lite"/>
    </source>
</evidence>
<dbReference type="Proteomes" id="UP000663891">
    <property type="component" value="Unassembled WGS sequence"/>
</dbReference>
<dbReference type="OrthoDB" id="10040468at2759"/>
<proteinExistence type="predicted"/>